<accession>A0A830BYA4</accession>
<dbReference type="InterPro" id="IPR010264">
    <property type="entry name" value="Self-incomp_S1"/>
</dbReference>
<evidence type="ECO:0000256" key="1">
    <source>
        <dbReference type="ARBA" id="ARBA00004613"/>
    </source>
</evidence>
<protein>
    <recommendedName>
        <fullName evidence="6">S-protein homolog</fullName>
    </recommendedName>
</protein>
<evidence type="ECO:0000256" key="5">
    <source>
        <dbReference type="ARBA" id="ARBA00022729"/>
    </source>
</evidence>
<dbReference type="PANTHER" id="PTHR31232">
    <property type="match status" value="1"/>
</dbReference>
<dbReference type="Pfam" id="PF05938">
    <property type="entry name" value="Self-incomp_S1"/>
    <property type="match status" value="1"/>
</dbReference>
<dbReference type="GO" id="GO:0005576">
    <property type="term" value="C:extracellular region"/>
    <property type="evidence" value="ECO:0007669"/>
    <property type="project" value="UniProtKB-SubCell"/>
</dbReference>
<name>A0A830BYA4_9LAMI</name>
<dbReference type="OrthoDB" id="876876at2759"/>
<sequence length="128" mass="15159">MKILFLLFLTVLNIFQTAHTCFLFRTIRVHVFNSLPSNSTMRVHCASGDDDLGYHTLSVNQQFQWKFCETPRTLFFCHLWWGKKQCAFDAFVGDLVQVPKSNHYWYARSDAIHLSYDNISFEKGYIWH</sequence>
<feature type="chain" id="PRO_5033101632" description="S-protein homolog" evidence="6">
    <location>
        <begin position="21"/>
        <end position="128"/>
    </location>
</feature>
<keyword evidence="8" id="KW-1185">Reference proteome</keyword>
<comment type="subcellular location">
    <subcellularLocation>
        <location evidence="1 6">Secreted</location>
    </subcellularLocation>
</comment>
<comment type="caution">
    <text evidence="7">The sequence shown here is derived from an EMBL/GenBank/DDBJ whole genome shotgun (WGS) entry which is preliminary data.</text>
</comment>
<dbReference type="AlphaFoldDB" id="A0A830BYA4"/>
<feature type="signal peptide" evidence="6">
    <location>
        <begin position="1"/>
        <end position="20"/>
    </location>
</feature>
<dbReference type="GO" id="GO:0060320">
    <property type="term" value="P:rejection of self pollen"/>
    <property type="evidence" value="ECO:0007669"/>
    <property type="project" value="UniProtKB-KW"/>
</dbReference>
<dbReference type="Proteomes" id="UP000653305">
    <property type="component" value="Unassembled WGS sequence"/>
</dbReference>
<evidence type="ECO:0000256" key="4">
    <source>
        <dbReference type="ARBA" id="ARBA00022525"/>
    </source>
</evidence>
<evidence type="ECO:0000313" key="8">
    <source>
        <dbReference type="Proteomes" id="UP000653305"/>
    </source>
</evidence>
<reference evidence="7" key="1">
    <citation type="submission" date="2020-07" db="EMBL/GenBank/DDBJ databases">
        <title>Ethylene signaling mediates host invasion by parasitic plants.</title>
        <authorList>
            <person name="Yoshida S."/>
        </authorList>
    </citation>
    <scope>NUCLEOTIDE SEQUENCE</scope>
    <source>
        <strain evidence="7">Okayama</strain>
    </source>
</reference>
<dbReference type="PANTHER" id="PTHR31232:SF61">
    <property type="entry name" value="S-PROTEIN HOMOLOG"/>
    <property type="match status" value="1"/>
</dbReference>
<gene>
    <name evidence="7" type="ORF">PHJA_001024000</name>
</gene>
<evidence type="ECO:0000256" key="6">
    <source>
        <dbReference type="RuleBase" id="RU367044"/>
    </source>
</evidence>
<organism evidence="7 8">
    <name type="scientific">Phtheirospermum japonicum</name>
    <dbReference type="NCBI Taxonomy" id="374723"/>
    <lineage>
        <taxon>Eukaryota</taxon>
        <taxon>Viridiplantae</taxon>
        <taxon>Streptophyta</taxon>
        <taxon>Embryophyta</taxon>
        <taxon>Tracheophyta</taxon>
        <taxon>Spermatophyta</taxon>
        <taxon>Magnoliopsida</taxon>
        <taxon>eudicotyledons</taxon>
        <taxon>Gunneridae</taxon>
        <taxon>Pentapetalae</taxon>
        <taxon>asterids</taxon>
        <taxon>lamiids</taxon>
        <taxon>Lamiales</taxon>
        <taxon>Orobanchaceae</taxon>
        <taxon>Orobanchaceae incertae sedis</taxon>
        <taxon>Phtheirospermum</taxon>
    </lineage>
</organism>
<evidence type="ECO:0000256" key="3">
    <source>
        <dbReference type="ARBA" id="ARBA00022471"/>
    </source>
</evidence>
<keyword evidence="5 6" id="KW-0732">Signal</keyword>
<dbReference type="EMBL" id="BMAC01000173">
    <property type="protein sequence ID" value="GFP88803.1"/>
    <property type="molecule type" value="Genomic_DNA"/>
</dbReference>
<comment type="similarity">
    <text evidence="2 6">Belongs to the plant self-incompatibility (S1) protein family.</text>
</comment>
<keyword evidence="4 6" id="KW-0964">Secreted</keyword>
<evidence type="ECO:0000313" key="7">
    <source>
        <dbReference type="EMBL" id="GFP88803.1"/>
    </source>
</evidence>
<evidence type="ECO:0000256" key="2">
    <source>
        <dbReference type="ARBA" id="ARBA00005581"/>
    </source>
</evidence>
<keyword evidence="3 6" id="KW-0713">Self-incompatibility</keyword>
<proteinExistence type="inferred from homology"/>